<keyword evidence="6" id="KW-0028">Amino-acid biosynthesis</keyword>
<dbReference type="InterPro" id="IPR001926">
    <property type="entry name" value="TrpB-like_PALP"/>
</dbReference>
<evidence type="ECO:0000256" key="7">
    <source>
        <dbReference type="ARBA" id="ARBA00022697"/>
    </source>
</evidence>
<dbReference type="InterPro" id="IPR029144">
    <property type="entry name" value="Thr_synth_N"/>
</dbReference>
<evidence type="ECO:0000259" key="13">
    <source>
        <dbReference type="Pfam" id="PF00291"/>
    </source>
</evidence>
<name>A0A1Y1RY26_9SPIO</name>
<reference evidence="15 16" key="1">
    <citation type="submission" date="2017-03" db="EMBL/GenBank/DDBJ databases">
        <title>Draft Genome sequence of Marispirochaeta sp. strain JC444.</title>
        <authorList>
            <person name="Shivani Y."/>
            <person name="Subhash Y."/>
            <person name="Sasikala C."/>
            <person name="Ramana C."/>
        </authorList>
    </citation>
    <scope>NUCLEOTIDE SEQUENCE [LARGE SCALE GENOMIC DNA]</scope>
    <source>
        <strain evidence="15 16">JC444</strain>
    </source>
</reference>
<evidence type="ECO:0000256" key="3">
    <source>
        <dbReference type="ARBA" id="ARBA00005517"/>
    </source>
</evidence>
<feature type="domain" description="Threonine synthase N-terminal" evidence="14">
    <location>
        <begin position="3"/>
        <end position="80"/>
    </location>
</feature>
<dbReference type="InterPro" id="IPR036052">
    <property type="entry name" value="TrpB-like_PALP_sf"/>
</dbReference>
<evidence type="ECO:0000256" key="1">
    <source>
        <dbReference type="ARBA" id="ARBA00001933"/>
    </source>
</evidence>
<dbReference type="SUPFAM" id="SSF53686">
    <property type="entry name" value="Tryptophan synthase beta subunit-like PLP-dependent enzymes"/>
    <property type="match status" value="1"/>
</dbReference>
<dbReference type="PANTHER" id="PTHR42690">
    <property type="entry name" value="THREONINE SYNTHASE FAMILY MEMBER"/>
    <property type="match status" value="1"/>
</dbReference>
<protein>
    <recommendedName>
        <fullName evidence="5 11">Threonine synthase</fullName>
        <ecNumber evidence="4 11">4.2.3.1</ecNumber>
    </recommendedName>
</protein>
<sequence>MAFASTRSPDKKISFKEAVFRGLAPDGGLYHPDTVPDLRELFRSFSPDTPFTEIAGRTLHTLLPQEFSREEAQAVCERAFSFSPVLRKMDEDLSILELFHGPSCAFKDFGASFLAAVMDSILAGRDERAVILTATSGDTGSAVARAFYGSSNIDVVILYPSGRVSPLQEKQLTTLGGNISALEVKGSFDDCQRMVKEAFVDGELIDRILLSSANSINLGRLLPQSFYYIWAAAQVSRNERPLLFCVPSGNFGNLTAGVLAWSWGLEVERFIAATNVNDVVPEYLESSIFTPRPSVQTYSNAMDVGDPSNFERLLAIFGGDWEEMSAVITGDTVTDAETLETIAKVEKATGEFLCPHTAVGYLASRRFLEAYRGNEKPQIISLGTAAPGKFTEIVEQATAKKPPVPEQLAGVMELEKKSVMVENSLEALKEYLLKSFG</sequence>
<comment type="pathway">
    <text evidence="2">Amino-acid biosynthesis; L-threonine biosynthesis; L-threonine from L-aspartate: step 5/5.</text>
</comment>
<keyword evidence="16" id="KW-1185">Reference proteome</keyword>
<dbReference type="PROSITE" id="PS00165">
    <property type="entry name" value="DEHYDRATASE_SER_THR"/>
    <property type="match status" value="1"/>
</dbReference>
<evidence type="ECO:0000313" key="16">
    <source>
        <dbReference type="Proteomes" id="UP000192343"/>
    </source>
</evidence>
<evidence type="ECO:0000313" key="15">
    <source>
        <dbReference type="EMBL" id="ORC34721.1"/>
    </source>
</evidence>
<evidence type="ECO:0000259" key="14">
    <source>
        <dbReference type="Pfam" id="PF14821"/>
    </source>
</evidence>
<dbReference type="InterPro" id="IPR004450">
    <property type="entry name" value="Thr_synthase-like"/>
</dbReference>
<dbReference type="InterPro" id="IPR051166">
    <property type="entry name" value="Threonine_Synthase"/>
</dbReference>
<feature type="domain" description="Tryptophan synthase beta chain-like PALP" evidence="13">
    <location>
        <begin position="97"/>
        <end position="366"/>
    </location>
</feature>
<dbReference type="PANTHER" id="PTHR42690:SF1">
    <property type="entry name" value="THREONINE SYNTHASE-LIKE 2"/>
    <property type="match status" value="1"/>
</dbReference>
<dbReference type="NCBIfam" id="TIGR00260">
    <property type="entry name" value="thrC"/>
    <property type="match status" value="1"/>
</dbReference>
<evidence type="ECO:0000256" key="10">
    <source>
        <dbReference type="ARBA" id="ARBA00049144"/>
    </source>
</evidence>
<keyword evidence="7" id="KW-0791">Threonine biosynthesis</keyword>
<comment type="caution">
    <text evidence="15">The sequence shown here is derived from an EMBL/GenBank/DDBJ whole genome shotgun (WGS) entry which is preliminary data.</text>
</comment>
<dbReference type="Proteomes" id="UP000192343">
    <property type="component" value="Unassembled WGS sequence"/>
</dbReference>
<evidence type="ECO:0000256" key="8">
    <source>
        <dbReference type="ARBA" id="ARBA00022898"/>
    </source>
</evidence>
<dbReference type="STRING" id="1963862.B4O97_12050"/>
<dbReference type="InterPro" id="IPR037158">
    <property type="entry name" value="Thr_synth_N_sf"/>
</dbReference>
<dbReference type="GO" id="GO:0004795">
    <property type="term" value="F:threonine synthase activity"/>
    <property type="evidence" value="ECO:0007669"/>
    <property type="project" value="UniProtKB-UniRule"/>
</dbReference>
<evidence type="ECO:0000256" key="2">
    <source>
        <dbReference type="ARBA" id="ARBA00004979"/>
    </source>
</evidence>
<feature type="modified residue" description="N6-(pyridoxal phosphate)lysine" evidence="12">
    <location>
        <position position="107"/>
    </location>
</feature>
<keyword evidence="9" id="KW-0456">Lyase</keyword>
<dbReference type="OrthoDB" id="9763107at2"/>
<dbReference type="EC" id="4.2.3.1" evidence="4 11"/>
<gene>
    <name evidence="15" type="ORF">B4O97_12050</name>
</gene>
<evidence type="ECO:0000256" key="9">
    <source>
        <dbReference type="ARBA" id="ARBA00023239"/>
    </source>
</evidence>
<comment type="cofactor">
    <cofactor evidence="1 12">
        <name>pyridoxal 5'-phosphate</name>
        <dbReference type="ChEBI" id="CHEBI:597326"/>
    </cofactor>
</comment>
<dbReference type="GO" id="GO:0030170">
    <property type="term" value="F:pyridoxal phosphate binding"/>
    <property type="evidence" value="ECO:0007669"/>
    <property type="project" value="InterPro"/>
</dbReference>
<comment type="catalytic activity">
    <reaction evidence="10">
        <text>O-phospho-L-homoserine + H2O = L-threonine + phosphate</text>
        <dbReference type="Rhea" id="RHEA:10840"/>
        <dbReference type="ChEBI" id="CHEBI:15377"/>
        <dbReference type="ChEBI" id="CHEBI:43474"/>
        <dbReference type="ChEBI" id="CHEBI:57590"/>
        <dbReference type="ChEBI" id="CHEBI:57926"/>
        <dbReference type="EC" id="4.2.3.1"/>
    </reaction>
</comment>
<dbReference type="Pfam" id="PF00291">
    <property type="entry name" value="PALP"/>
    <property type="match status" value="1"/>
</dbReference>
<dbReference type="UniPathway" id="UPA00050">
    <property type="reaction ID" value="UER00065"/>
</dbReference>
<comment type="similarity">
    <text evidence="3">Belongs to the threonine synthase family.</text>
</comment>
<dbReference type="Gene3D" id="3.40.50.1100">
    <property type="match status" value="2"/>
</dbReference>
<evidence type="ECO:0000256" key="12">
    <source>
        <dbReference type="PIRSR" id="PIRSR604450-51"/>
    </source>
</evidence>
<keyword evidence="8 12" id="KW-0663">Pyridoxal phosphate</keyword>
<proteinExistence type="inferred from homology"/>
<organism evidence="15 16">
    <name type="scientific">Marispirochaeta aestuarii</name>
    <dbReference type="NCBI Taxonomy" id="1963862"/>
    <lineage>
        <taxon>Bacteria</taxon>
        <taxon>Pseudomonadati</taxon>
        <taxon>Spirochaetota</taxon>
        <taxon>Spirochaetia</taxon>
        <taxon>Spirochaetales</taxon>
        <taxon>Spirochaetaceae</taxon>
        <taxon>Marispirochaeta</taxon>
    </lineage>
</organism>
<dbReference type="EMBL" id="MWQY01000012">
    <property type="protein sequence ID" value="ORC34721.1"/>
    <property type="molecule type" value="Genomic_DNA"/>
</dbReference>
<dbReference type="AlphaFoldDB" id="A0A1Y1RY26"/>
<evidence type="ECO:0000256" key="5">
    <source>
        <dbReference type="ARBA" id="ARBA00018679"/>
    </source>
</evidence>
<dbReference type="InterPro" id="IPR000634">
    <property type="entry name" value="Ser/Thr_deHydtase_PyrdxlP-BS"/>
</dbReference>
<evidence type="ECO:0000256" key="4">
    <source>
        <dbReference type="ARBA" id="ARBA00013028"/>
    </source>
</evidence>
<dbReference type="Gene3D" id="3.90.1380.10">
    <property type="entry name" value="Threonine synthase, N-terminal domain"/>
    <property type="match status" value="1"/>
</dbReference>
<evidence type="ECO:0000256" key="11">
    <source>
        <dbReference type="NCBIfam" id="TIGR00260"/>
    </source>
</evidence>
<dbReference type="Pfam" id="PF14821">
    <property type="entry name" value="Thr_synth_N"/>
    <property type="match status" value="1"/>
</dbReference>
<evidence type="ECO:0000256" key="6">
    <source>
        <dbReference type="ARBA" id="ARBA00022605"/>
    </source>
</evidence>
<dbReference type="GO" id="GO:0009088">
    <property type="term" value="P:threonine biosynthetic process"/>
    <property type="evidence" value="ECO:0007669"/>
    <property type="project" value="UniProtKB-UniRule"/>
</dbReference>
<accession>A0A1Y1RY26</accession>